<dbReference type="EMBL" id="AE017261">
    <property type="protein sequence ID" value="AAT43334.1"/>
    <property type="molecule type" value="Genomic_DNA"/>
</dbReference>
<dbReference type="Proteomes" id="UP000192315">
    <property type="component" value="Unassembled WGS sequence"/>
</dbReference>
<keyword evidence="1" id="KW-0808">Transferase</keyword>
<dbReference type="RefSeq" id="WP_011177550.1">
    <property type="nucleotide sequence ID" value="NC_005877.1"/>
</dbReference>
<sequence>MPGKIKIPGTVFLDGNELEDALIYIHVKGYSRARVTHIDIESRALKSVIRPRHSSYPEVNWSLSTSIDVNGHEIVIVSERLAEIIHLNGNLYVGGKGKGIFLGFHREQISEMEKFASKIGIKPKKLNLK</sequence>
<dbReference type="InParanoid" id="Q6L118"/>
<dbReference type="HOGENOM" id="CLU_1943930_0_0_2"/>
<dbReference type="PaxDb" id="263820-PTO0749"/>
<dbReference type="Proteomes" id="UP000000438">
    <property type="component" value="Chromosome"/>
</dbReference>
<dbReference type="GO" id="GO:0016740">
    <property type="term" value="F:transferase activity"/>
    <property type="evidence" value="ECO:0007669"/>
    <property type="project" value="UniProtKB-KW"/>
</dbReference>
<accession>Q6L118</accession>
<name>Q6L118_PICTO</name>
<accession>A0A8G2L6U6</accession>
<dbReference type="GeneID" id="2844701"/>
<reference evidence="1" key="2">
    <citation type="submission" date="2004-02" db="EMBL/GenBank/DDBJ databases">
        <authorList>
            <person name="Fuetterer O."/>
            <person name="Angelov A."/>
            <person name="Liesegang H."/>
            <person name="Gottschalk G."/>
            <person name="Schleper C."/>
            <person name="Schepers B."/>
            <person name="Dock C."/>
            <person name="Antranikian G."/>
            <person name="Liebl W."/>
        </authorList>
    </citation>
    <scope>NUCLEOTIDE SEQUENCE</scope>
    <source>
        <strain evidence="1">DSM 9790</strain>
    </source>
</reference>
<dbReference type="KEGG" id="pto:PTO0749"/>
<proteinExistence type="predicted"/>
<gene>
    <name evidence="1" type="ordered locus">PTO0749</name>
    <name evidence="2" type="ORF">SAMN02745355_0237</name>
</gene>
<dbReference type="OrthoDB" id="57125at2157"/>
<dbReference type="AlphaFoldDB" id="Q6L118"/>
<dbReference type="eggNOG" id="arCOG10298">
    <property type="taxonomic scope" value="Archaea"/>
</dbReference>
<reference evidence="1 3" key="1">
    <citation type="journal article" date="2004" name="Proc. Natl. Acad. Sci. U.S.A.">
        <title>Genome sequence of Picrophilus torridus and its implications for life around pH 0.</title>
        <authorList>
            <person name="Futterer O."/>
            <person name="Angelov A."/>
            <person name="Liesegang H."/>
            <person name="Gottschalk G."/>
            <person name="Schleper C."/>
            <person name="Schepers B."/>
            <person name="Dock C."/>
            <person name="Antranikian G."/>
            <person name="Liebl W."/>
        </authorList>
    </citation>
    <scope>NUCLEOTIDE SEQUENCE [LARGE SCALE GENOMIC DNA]</scope>
    <source>
        <strain evidence="3">ATCC 700027 / DSM 9790 / JCM 10055 / NBRC 100828</strain>
        <strain evidence="1">DSM 9790</strain>
    </source>
</reference>
<dbReference type="EMBL" id="FWYE01000001">
    <property type="protein sequence ID" value="SMD30358.1"/>
    <property type="molecule type" value="Genomic_DNA"/>
</dbReference>
<evidence type="ECO:0000313" key="1">
    <source>
        <dbReference type="EMBL" id="AAT43334.1"/>
    </source>
</evidence>
<evidence type="ECO:0000313" key="3">
    <source>
        <dbReference type="Proteomes" id="UP000000438"/>
    </source>
</evidence>
<protein>
    <submittedName>
        <fullName evidence="1">Hypothetical transferase</fullName>
    </submittedName>
</protein>
<evidence type="ECO:0000313" key="4">
    <source>
        <dbReference type="Proteomes" id="UP000192315"/>
    </source>
</evidence>
<reference evidence="2 4" key="3">
    <citation type="submission" date="2017-04" db="EMBL/GenBank/DDBJ databases">
        <authorList>
            <person name="Varghese N."/>
            <person name="Submissions S."/>
        </authorList>
    </citation>
    <scope>NUCLEOTIDE SEQUENCE [LARGE SCALE GENOMIC DNA]</scope>
    <source>
        <strain evidence="2 4">DSM 9789</strain>
    </source>
</reference>
<organism evidence="1 3">
    <name type="scientific">Picrophilus torridus (strain ATCC 700027 / DSM 9790 / JCM 10055 / NBRC 100828 / KAW 2/3)</name>
    <dbReference type="NCBI Taxonomy" id="1122961"/>
    <lineage>
        <taxon>Archaea</taxon>
        <taxon>Methanobacteriati</taxon>
        <taxon>Thermoplasmatota</taxon>
        <taxon>Thermoplasmata</taxon>
        <taxon>Thermoplasmatales</taxon>
        <taxon>Picrophilaceae</taxon>
        <taxon>Picrophilus</taxon>
    </lineage>
</organism>
<evidence type="ECO:0000313" key="2">
    <source>
        <dbReference type="EMBL" id="SMD30358.1"/>
    </source>
</evidence>
<keyword evidence="4" id="KW-1185">Reference proteome</keyword>